<dbReference type="PANTHER" id="PTHR44329:SF288">
    <property type="entry name" value="MITOGEN-ACTIVATED PROTEIN KINASE KINASE KINASE 20"/>
    <property type="match status" value="1"/>
</dbReference>
<dbReference type="InterPro" id="IPR051681">
    <property type="entry name" value="Ser/Thr_Kinases-Pseudokinases"/>
</dbReference>
<protein>
    <recommendedName>
        <fullName evidence="6">Protein kinase domain-containing protein</fullName>
    </recommendedName>
</protein>
<dbReference type="Pfam" id="PF07714">
    <property type="entry name" value="PK_Tyr_Ser-Thr"/>
    <property type="match status" value="1"/>
</dbReference>
<feature type="domain" description="Protein kinase" evidence="6">
    <location>
        <begin position="153"/>
        <end position="431"/>
    </location>
</feature>
<reference evidence="7 8" key="1">
    <citation type="submission" date="2022-09" db="EMBL/GenBank/DDBJ databases">
        <authorList>
            <person name="Palmer J.M."/>
        </authorList>
    </citation>
    <scope>NUCLEOTIDE SEQUENCE [LARGE SCALE GENOMIC DNA]</scope>
    <source>
        <strain evidence="7 8">DSM 7382</strain>
    </source>
</reference>
<evidence type="ECO:0000256" key="2">
    <source>
        <dbReference type="ARBA" id="ARBA00022741"/>
    </source>
</evidence>
<dbReference type="PROSITE" id="PS50011">
    <property type="entry name" value="PROTEIN_KINASE_DOM"/>
    <property type="match status" value="1"/>
</dbReference>
<evidence type="ECO:0000256" key="1">
    <source>
        <dbReference type="ARBA" id="ARBA00022679"/>
    </source>
</evidence>
<dbReference type="InterPro" id="IPR011009">
    <property type="entry name" value="Kinase-like_dom_sf"/>
</dbReference>
<proteinExistence type="predicted"/>
<keyword evidence="1" id="KW-0808">Transferase</keyword>
<dbReference type="Proteomes" id="UP001385951">
    <property type="component" value="Unassembled WGS sequence"/>
</dbReference>
<dbReference type="InterPro" id="IPR000719">
    <property type="entry name" value="Prot_kinase_dom"/>
</dbReference>
<dbReference type="PANTHER" id="PTHR44329">
    <property type="entry name" value="SERINE/THREONINE-PROTEIN KINASE TNNI3K-RELATED"/>
    <property type="match status" value="1"/>
</dbReference>
<dbReference type="AlphaFoldDB" id="A0AAW0F8D1"/>
<dbReference type="SUPFAM" id="SSF56112">
    <property type="entry name" value="Protein kinase-like (PK-like)"/>
    <property type="match status" value="1"/>
</dbReference>
<evidence type="ECO:0000256" key="5">
    <source>
        <dbReference type="SAM" id="MobiDB-lite"/>
    </source>
</evidence>
<dbReference type="EMBL" id="JASBNA010000096">
    <property type="protein sequence ID" value="KAK7677085.1"/>
    <property type="molecule type" value="Genomic_DNA"/>
</dbReference>
<dbReference type="PROSITE" id="PS00109">
    <property type="entry name" value="PROTEIN_KINASE_TYR"/>
    <property type="match status" value="1"/>
</dbReference>
<gene>
    <name evidence="7" type="ORF">QCA50_019983</name>
</gene>
<evidence type="ECO:0000313" key="7">
    <source>
        <dbReference type="EMBL" id="KAK7677085.1"/>
    </source>
</evidence>
<name>A0AAW0F8D1_9APHY</name>
<feature type="compositionally biased region" description="Polar residues" evidence="5">
    <location>
        <begin position="1"/>
        <end position="11"/>
    </location>
</feature>
<dbReference type="GO" id="GO:0004674">
    <property type="term" value="F:protein serine/threonine kinase activity"/>
    <property type="evidence" value="ECO:0007669"/>
    <property type="project" value="TreeGrafter"/>
</dbReference>
<organism evidence="7 8">
    <name type="scientific">Cerrena zonata</name>
    <dbReference type="NCBI Taxonomy" id="2478898"/>
    <lineage>
        <taxon>Eukaryota</taxon>
        <taxon>Fungi</taxon>
        <taxon>Dikarya</taxon>
        <taxon>Basidiomycota</taxon>
        <taxon>Agaricomycotina</taxon>
        <taxon>Agaricomycetes</taxon>
        <taxon>Polyporales</taxon>
        <taxon>Cerrenaceae</taxon>
        <taxon>Cerrena</taxon>
    </lineage>
</organism>
<keyword evidence="3" id="KW-0418">Kinase</keyword>
<evidence type="ECO:0000259" key="6">
    <source>
        <dbReference type="PROSITE" id="PS50011"/>
    </source>
</evidence>
<keyword evidence="8" id="KW-1185">Reference proteome</keyword>
<dbReference type="InterPro" id="IPR008266">
    <property type="entry name" value="Tyr_kinase_AS"/>
</dbReference>
<sequence>MWAIESQNAVVTPSDIRIEDHGDSSTSNTSDEGYNSSSPMDSPSPTVSQCTRQTQQSYSSQHEAELLFQSILDTPDKIEALIQFARGEVAVAFQRLLQEKLDDSHKEYLSDYDSYDEDAFRPSEHRTLLRYLLKLSRTPDFVPTAFYVAGTACDNSDPITLGGSSDVFQGLLEGKTVALKQLRFNHTTNDEKSTKDFLREAIVWRQLRHPFVLPFLGIDIETSSCSPPKPRLVSPWMAKGNIIQTAKILKEQLQPIPLLRWLLESARGVQYLHKQDVIHGDIRGANILINDQGHVQITDFGLSTITDATTVTSGSHNGGTLQWMSPELLDGGEIRRPTRPCDVYSFGCFCVELYTLQSPYPFIKVHHQVYSHVSKGHRPSRPRSNSASGEVMSDIIWGMVQHCWHPRSSRPDIDYVVDVLASCWRVSGPRLTSSRST</sequence>
<accession>A0AAW0F8D1</accession>
<feature type="region of interest" description="Disordered" evidence="5">
    <location>
        <begin position="1"/>
        <end position="58"/>
    </location>
</feature>
<dbReference type="InterPro" id="IPR001245">
    <property type="entry name" value="Ser-Thr/Tyr_kinase_cat_dom"/>
</dbReference>
<evidence type="ECO:0000256" key="4">
    <source>
        <dbReference type="ARBA" id="ARBA00022840"/>
    </source>
</evidence>
<evidence type="ECO:0000313" key="8">
    <source>
        <dbReference type="Proteomes" id="UP001385951"/>
    </source>
</evidence>
<dbReference type="GO" id="GO:0005524">
    <property type="term" value="F:ATP binding"/>
    <property type="evidence" value="ECO:0007669"/>
    <property type="project" value="UniProtKB-KW"/>
</dbReference>
<feature type="compositionally biased region" description="Polar residues" evidence="5">
    <location>
        <begin position="24"/>
        <end position="58"/>
    </location>
</feature>
<comment type="caution">
    <text evidence="7">The sequence shown here is derived from an EMBL/GenBank/DDBJ whole genome shotgun (WGS) entry which is preliminary data.</text>
</comment>
<keyword evidence="2" id="KW-0547">Nucleotide-binding</keyword>
<keyword evidence="4" id="KW-0067">ATP-binding</keyword>
<evidence type="ECO:0000256" key="3">
    <source>
        <dbReference type="ARBA" id="ARBA00022777"/>
    </source>
</evidence>
<dbReference type="Gene3D" id="1.10.510.10">
    <property type="entry name" value="Transferase(Phosphotransferase) domain 1"/>
    <property type="match status" value="1"/>
</dbReference>